<reference evidence="4 5" key="1">
    <citation type="submission" date="2021-03" db="EMBL/GenBank/DDBJ databases">
        <title>Antimicrobial resistance genes in bacteria isolated from Japanese honey, and their potential for conferring macrolide and lincosamide resistance in the American foulbrood pathogen Paenibacillus larvae.</title>
        <authorList>
            <person name="Okamoto M."/>
            <person name="Kumagai M."/>
            <person name="Kanamori H."/>
            <person name="Takamatsu D."/>
        </authorList>
    </citation>
    <scope>NUCLEOTIDE SEQUENCE [LARGE SCALE GENOMIC DNA]</scope>
    <source>
        <strain evidence="4 5">J15TS10</strain>
    </source>
</reference>
<feature type="domain" description="HTH merR-type" evidence="3">
    <location>
        <begin position="1"/>
        <end position="71"/>
    </location>
</feature>
<proteinExistence type="predicted"/>
<dbReference type="PROSITE" id="PS50937">
    <property type="entry name" value="HTH_MERR_2"/>
    <property type="match status" value="1"/>
</dbReference>
<feature type="coiled-coil region" evidence="2">
    <location>
        <begin position="79"/>
        <end position="113"/>
    </location>
</feature>
<dbReference type="InterPro" id="IPR000551">
    <property type="entry name" value="MerR-type_HTH_dom"/>
</dbReference>
<dbReference type="PANTHER" id="PTHR30204">
    <property type="entry name" value="REDOX-CYCLING DRUG-SENSING TRANSCRIPTIONAL ACTIVATOR SOXR"/>
    <property type="match status" value="1"/>
</dbReference>
<evidence type="ECO:0000313" key="5">
    <source>
        <dbReference type="Proteomes" id="UP000681290"/>
    </source>
</evidence>
<keyword evidence="2" id="KW-0175">Coiled coil</keyword>
<accession>A0ABQ4MSJ9</accession>
<name>A0ABQ4MSJ9_9BACL</name>
<dbReference type="EMBL" id="BOSM01000004">
    <property type="protein sequence ID" value="GIP58972.1"/>
    <property type="molecule type" value="Genomic_DNA"/>
</dbReference>
<evidence type="ECO:0000259" key="3">
    <source>
        <dbReference type="PROSITE" id="PS50937"/>
    </source>
</evidence>
<organism evidence="4 5">
    <name type="scientific">Paenibacillus woosongensis</name>
    <dbReference type="NCBI Taxonomy" id="307580"/>
    <lineage>
        <taxon>Bacteria</taxon>
        <taxon>Bacillati</taxon>
        <taxon>Bacillota</taxon>
        <taxon>Bacilli</taxon>
        <taxon>Bacillales</taxon>
        <taxon>Paenibacillaceae</taxon>
        <taxon>Paenibacillus</taxon>
    </lineage>
</organism>
<evidence type="ECO:0000313" key="4">
    <source>
        <dbReference type="EMBL" id="GIP58972.1"/>
    </source>
</evidence>
<dbReference type="PANTHER" id="PTHR30204:SF97">
    <property type="entry name" value="MERR FAMILY REGULATORY PROTEIN"/>
    <property type="match status" value="1"/>
</dbReference>
<dbReference type="RefSeq" id="WP_213591574.1">
    <property type="nucleotide sequence ID" value="NZ_BOSM01000004.1"/>
</dbReference>
<dbReference type="CDD" id="cd01107">
    <property type="entry name" value="HTH_BmrR"/>
    <property type="match status" value="1"/>
</dbReference>
<keyword evidence="1" id="KW-0238">DNA-binding</keyword>
<protein>
    <recommendedName>
        <fullName evidence="3">HTH merR-type domain-containing protein</fullName>
    </recommendedName>
</protein>
<sequence length="219" mass="24581">MFKIGAFAKLGGVTVKTLRHYDELGLIKPARVDAESGYRYYTADQLLTLRRITGFKEQGLTLEEMRPLLIGPASPMDAKRTLLEKRKELEQQIEEAQRQITEVDERLGRIARDVMAVKEGTFLLRKVEPILVASIRETLPRSQLCLLLDELKRYVGSHGEEPDGGLTMIWHGRAGCGEELSDIEVAISISKSIQSSGRVMIYQLPGIEEAASYIHQCNP</sequence>
<evidence type="ECO:0000256" key="2">
    <source>
        <dbReference type="SAM" id="Coils"/>
    </source>
</evidence>
<dbReference type="Proteomes" id="UP000681290">
    <property type="component" value="Unassembled WGS sequence"/>
</dbReference>
<dbReference type="Gene3D" id="3.20.80.10">
    <property type="entry name" value="Regulatory factor, effector binding domain"/>
    <property type="match status" value="1"/>
</dbReference>
<dbReference type="Gene3D" id="1.10.1660.10">
    <property type="match status" value="1"/>
</dbReference>
<comment type="caution">
    <text evidence="4">The sequence shown here is derived from an EMBL/GenBank/DDBJ whole genome shotgun (WGS) entry which is preliminary data.</text>
</comment>
<keyword evidence="5" id="KW-1185">Reference proteome</keyword>
<dbReference type="SMART" id="SM00422">
    <property type="entry name" value="HTH_MERR"/>
    <property type="match status" value="1"/>
</dbReference>
<dbReference type="InterPro" id="IPR011256">
    <property type="entry name" value="Reg_factor_effector_dom_sf"/>
</dbReference>
<dbReference type="InterPro" id="IPR009061">
    <property type="entry name" value="DNA-bd_dom_put_sf"/>
</dbReference>
<dbReference type="InterPro" id="IPR047057">
    <property type="entry name" value="MerR_fam"/>
</dbReference>
<dbReference type="SUPFAM" id="SSF46955">
    <property type="entry name" value="Putative DNA-binding domain"/>
    <property type="match status" value="1"/>
</dbReference>
<dbReference type="Pfam" id="PF13411">
    <property type="entry name" value="MerR_1"/>
    <property type="match status" value="1"/>
</dbReference>
<evidence type="ECO:0000256" key="1">
    <source>
        <dbReference type="ARBA" id="ARBA00023125"/>
    </source>
</evidence>
<gene>
    <name evidence="4" type="ORF">J15TS10_27860</name>
</gene>